<dbReference type="Proteomes" id="UP000058925">
    <property type="component" value="Chromosome"/>
</dbReference>
<feature type="transmembrane region" description="Helical" evidence="1">
    <location>
        <begin position="12"/>
        <end position="33"/>
    </location>
</feature>
<dbReference type="SUPFAM" id="SSF63829">
    <property type="entry name" value="Calcium-dependent phosphotriesterase"/>
    <property type="match status" value="1"/>
</dbReference>
<protein>
    <submittedName>
        <fullName evidence="2">SMP-30/Gluconolaconase/LRE-like region</fullName>
    </submittedName>
</protein>
<name>A0A654LSZ3_9ARCH</name>
<keyword evidence="1" id="KW-0472">Membrane</keyword>
<evidence type="ECO:0000313" key="2">
    <source>
        <dbReference type="EMBL" id="ALI34504.1"/>
    </source>
</evidence>
<sequence length="334" mass="36159">MIPNRRLSQKSSFTTFLLIVAVSVILSFSGISINLTNNINAQAQEQQQVEQTQVNKLWETPANLKDPESVAYESKQQVLFVSNINGQPDQKDQNGFISKVSPSNGSIIELNWITTLNAPKGIAISNDNSILYVADITDLVQIDIDSGKIIKRFNAPGSSFLNDVVADNQGNIYVSDTDTNTIYKLDTNLGNNTSSSDIQAWLQNPQLNGPNGLHIDNNKNKLIVVSFGPLSKPGGGIEVIDMKNKTITSLGEQGTTSPFGGLDGIESDTSNTHYYVTDNPAGKVYVVNADETGYQTLVDLHTQGAADLGSIPGQSTIIIPLMQDNKLVAYKLVE</sequence>
<keyword evidence="1" id="KW-0812">Transmembrane</keyword>
<dbReference type="EMBL" id="CP012850">
    <property type="protein sequence ID" value="ALI34504.1"/>
    <property type="molecule type" value="Genomic_DNA"/>
</dbReference>
<reference evidence="3" key="1">
    <citation type="submission" date="2015-10" db="EMBL/GenBank/DDBJ databases">
        <title>Niche specialization of a soil ammonia-oxidizing archaeon, Candidatus Nitrosocosmicus oleophilus.</title>
        <authorList>
            <person name="Jung M.-Y."/>
            <person name="Rhee S.-K."/>
        </authorList>
    </citation>
    <scope>NUCLEOTIDE SEQUENCE [LARGE SCALE GENOMIC DNA]</scope>
    <source>
        <strain evidence="3">MY3</strain>
    </source>
</reference>
<dbReference type="Gene3D" id="2.120.10.30">
    <property type="entry name" value="TolB, C-terminal domain"/>
    <property type="match status" value="1"/>
</dbReference>
<dbReference type="InterPro" id="IPR011042">
    <property type="entry name" value="6-blade_b-propeller_TolB-like"/>
</dbReference>
<evidence type="ECO:0000313" key="3">
    <source>
        <dbReference type="Proteomes" id="UP000058925"/>
    </source>
</evidence>
<accession>A0A654LSZ3</accession>
<evidence type="ECO:0000256" key="1">
    <source>
        <dbReference type="SAM" id="Phobius"/>
    </source>
</evidence>
<keyword evidence="1" id="KW-1133">Transmembrane helix</keyword>
<proteinExistence type="predicted"/>
<dbReference type="AlphaFoldDB" id="A0A654LSZ3"/>
<dbReference type="KEGG" id="taa:NMY3_00290"/>
<keyword evidence="3" id="KW-1185">Reference proteome</keyword>
<organism evidence="2 3">
    <name type="scientific">Candidatus Nitrosocosmicus oleophilus</name>
    <dbReference type="NCBI Taxonomy" id="1353260"/>
    <lineage>
        <taxon>Archaea</taxon>
        <taxon>Nitrososphaerota</taxon>
        <taxon>Nitrososphaeria</taxon>
        <taxon>Nitrososphaerales</taxon>
        <taxon>Nitrososphaeraceae</taxon>
        <taxon>Candidatus Nitrosocosmicus</taxon>
    </lineage>
</organism>
<dbReference type="GeneID" id="60420478"/>
<dbReference type="RefSeq" id="WP_196817148.1">
    <property type="nucleotide sequence ID" value="NZ_CP012850.1"/>
</dbReference>
<gene>
    <name evidence="2" type="ORF">NMY3_00290</name>
</gene>